<dbReference type="AlphaFoldDB" id="A0A1X7N294"/>
<evidence type="ECO:0000313" key="6">
    <source>
        <dbReference type="Proteomes" id="UP000193083"/>
    </source>
</evidence>
<dbReference type="Proteomes" id="UP000193083">
    <property type="component" value="Unassembled WGS sequence"/>
</dbReference>
<dbReference type="NCBIfam" id="TIGR00787">
    <property type="entry name" value="dctP"/>
    <property type="match status" value="1"/>
</dbReference>
<evidence type="ECO:0000256" key="1">
    <source>
        <dbReference type="ARBA" id="ARBA00009023"/>
    </source>
</evidence>
<dbReference type="OrthoDB" id="9803763at2"/>
<feature type="chain" id="PRO_5013095528" evidence="4">
    <location>
        <begin position="22"/>
        <end position="327"/>
    </location>
</feature>
<dbReference type="NCBIfam" id="NF037995">
    <property type="entry name" value="TRAP_S1"/>
    <property type="match status" value="1"/>
</dbReference>
<reference evidence="5 6" key="1">
    <citation type="submission" date="2017-04" db="EMBL/GenBank/DDBJ databases">
        <authorList>
            <person name="Afonso C.L."/>
            <person name="Miller P.J."/>
            <person name="Scott M.A."/>
            <person name="Spackman E."/>
            <person name="Goraichik I."/>
            <person name="Dimitrov K.M."/>
            <person name="Suarez D.L."/>
            <person name="Swayne D.E."/>
        </authorList>
    </citation>
    <scope>NUCLEOTIDE SEQUENCE [LARGE SCALE GENOMIC DNA]</scope>
    <source>
        <strain evidence="5 6">B5P</strain>
    </source>
</reference>
<dbReference type="GO" id="GO:0030288">
    <property type="term" value="C:outer membrane-bounded periplasmic space"/>
    <property type="evidence" value="ECO:0007669"/>
    <property type="project" value="InterPro"/>
</dbReference>
<accession>A0A1X7N294</accession>
<keyword evidence="3 4" id="KW-0732">Signal</keyword>
<dbReference type="InterPro" id="IPR018389">
    <property type="entry name" value="DctP_fam"/>
</dbReference>
<gene>
    <name evidence="5" type="ORF">SAMN02982922_1166</name>
</gene>
<keyword evidence="5" id="KW-0675">Receptor</keyword>
<name>A0A1X7N294_9HYPH</name>
<dbReference type="InterPro" id="IPR004682">
    <property type="entry name" value="TRAP_DctP"/>
</dbReference>
<dbReference type="EMBL" id="FXBL01000004">
    <property type="protein sequence ID" value="SMH31453.1"/>
    <property type="molecule type" value="Genomic_DNA"/>
</dbReference>
<dbReference type="PANTHER" id="PTHR33376:SF7">
    <property type="entry name" value="C4-DICARBOXYLATE-BINDING PROTEIN DCTB"/>
    <property type="match status" value="1"/>
</dbReference>
<dbReference type="RefSeq" id="WP_085463284.1">
    <property type="nucleotide sequence ID" value="NZ_FXBL01000004.1"/>
</dbReference>
<dbReference type="CDD" id="cd13603">
    <property type="entry name" value="PBP2_TRAP_Siap_TeaA_like"/>
    <property type="match status" value="1"/>
</dbReference>
<keyword evidence="2" id="KW-0813">Transport</keyword>
<dbReference type="GO" id="GO:0055085">
    <property type="term" value="P:transmembrane transport"/>
    <property type="evidence" value="ECO:0007669"/>
    <property type="project" value="InterPro"/>
</dbReference>
<evidence type="ECO:0000313" key="5">
    <source>
        <dbReference type="EMBL" id="SMH31453.1"/>
    </source>
</evidence>
<evidence type="ECO:0000256" key="4">
    <source>
        <dbReference type="SAM" id="SignalP"/>
    </source>
</evidence>
<dbReference type="PIRSF" id="PIRSF006470">
    <property type="entry name" value="DctB"/>
    <property type="match status" value="1"/>
</dbReference>
<evidence type="ECO:0000256" key="3">
    <source>
        <dbReference type="ARBA" id="ARBA00022729"/>
    </source>
</evidence>
<comment type="similarity">
    <text evidence="1">Belongs to the bacterial solute-binding protein 7 family.</text>
</comment>
<dbReference type="Gene3D" id="3.40.190.170">
    <property type="entry name" value="Bacterial extracellular solute-binding protein, family 7"/>
    <property type="match status" value="1"/>
</dbReference>
<feature type="signal peptide" evidence="4">
    <location>
        <begin position="1"/>
        <end position="21"/>
    </location>
</feature>
<evidence type="ECO:0000256" key="2">
    <source>
        <dbReference type="ARBA" id="ARBA00022448"/>
    </source>
</evidence>
<dbReference type="InterPro" id="IPR038404">
    <property type="entry name" value="TRAP_DctP_sf"/>
</dbReference>
<keyword evidence="6" id="KW-1185">Reference proteome</keyword>
<organism evidence="5 6">
    <name type="scientific">Mesorhizobium australicum</name>
    <dbReference type="NCBI Taxonomy" id="536018"/>
    <lineage>
        <taxon>Bacteria</taxon>
        <taxon>Pseudomonadati</taxon>
        <taxon>Pseudomonadota</taxon>
        <taxon>Alphaproteobacteria</taxon>
        <taxon>Hyphomicrobiales</taxon>
        <taxon>Phyllobacteriaceae</taxon>
        <taxon>Mesorhizobium</taxon>
    </lineage>
</organism>
<sequence length="327" mass="35192">MNIRSGIIAAIALLLPATAFAQDVTLKFGHAATSKHLFQDGLVMFADKVAAKTGGKVKIEVYGDRQLGDDKQLLEGIQLGTIDGALVSVPTMPLVLNSPVFDSLQLPFLVPSYDKMAEVLSSDVGQKLLDSLATSNIKGLGYIEAGQRHFLSRTKAVKTVADFAGLKTRIVPTPLHKAIWEAVGTAPIGMAFGEVFSALETGTIDAVEINLSSAFAESYYEAAKNATLTGHYFWPGVLMMGSAKFDGLTDEQKKAIVEAGHEVIAEHYALARDQEAEITKKLEEKGVTISKLEDLAEMQAKTKPVLDAWVAKDPLIQEFVSAVQKTN</sequence>
<protein>
    <submittedName>
        <fullName evidence="5">Tripartite ATP-independent transporter solute receptor, DctP family</fullName>
    </submittedName>
</protein>
<dbReference type="Pfam" id="PF03480">
    <property type="entry name" value="DctP"/>
    <property type="match status" value="1"/>
</dbReference>
<dbReference type="PANTHER" id="PTHR33376">
    <property type="match status" value="1"/>
</dbReference>
<proteinExistence type="inferred from homology"/>